<evidence type="ECO:0000313" key="9">
    <source>
        <dbReference type="EMBL" id="ELU44935.1"/>
    </source>
</evidence>
<accession>L8X400</accession>
<dbReference type="PANTHER" id="PTHR43706">
    <property type="entry name" value="NADH DEHYDROGENASE"/>
    <property type="match status" value="1"/>
</dbReference>
<dbReference type="Gene3D" id="3.50.50.100">
    <property type="match status" value="1"/>
</dbReference>
<keyword evidence="10" id="KW-1185">Reference proteome</keyword>
<feature type="domain" description="FAD/NAD(P)-binding" evidence="7">
    <location>
        <begin position="92"/>
        <end position="427"/>
    </location>
</feature>
<keyword evidence="3" id="KW-0274">FAD</keyword>
<dbReference type="STRING" id="983506.L8X400"/>
<evidence type="ECO:0000259" key="8">
    <source>
        <dbReference type="Pfam" id="PF22366"/>
    </source>
</evidence>
<evidence type="ECO:0000256" key="6">
    <source>
        <dbReference type="SAM" id="MobiDB-lite"/>
    </source>
</evidence>
<dbReference type="HOGENOM" id="CLU_021377_1_2_1"/>
<dbReference type="EMBL" id="AFRT01000241">
    <property type="protein sequence ID" value="ELU44935.1"/>
    <property type="molecule type" value="Genomic_DNA"/>
</dbReference>
<dbReference type="AlphaFoldDB" id="L8X400"/>
<gene>
    <name evidence="9" type="ORF">AG1IA_01035</name>
</gene>
<dbReference type="Pfam" id="PF22366">
    <property type="entry name" value="NDH2_C"/>
    <property type="match status" value="1"/>
</dbReference>
<dbReference type="Pfam" id="PF07992">
    <property type="entry name" value="Pyr_redox_2"/>
    <property type="match status" value="1"/>
</dbReference>
<keyword evidence="2" id="KW-0285">Flavoprotein</keyword>
<dbReference type="GO" id="GO:0005739">
    <property type="term" value="C:mitochondrion"/>
    <property type="evidence" value="ECO:0007669"/>
    <property type="project" value="UniProtKB-ARBA"/>
</dbReference>
<comment type="similarity">
    <text evidence="1">Belongs to the NADH dehydrogenase family.</text>
</comment>
<dbReference type="InterPro" id="IPR023753">
    <property type="entry name" value="FAD/NAD-binding_dom"/>
</dbReference>
<evidence type="ECO:0000256" key="3">
    <source>
        <dbReference type="ARBA" id="ARBA00022827"/>
    </source>
</evidence>
<keyword evidence="5" id="KW-0520">NAD</keyword>
<organism evidence="9 10">
    <name type="scientific">Thanatephorus cucumeris (strain AG1-IA)</name>
    <name type="common">Rice sheath blight fungus</name>
    <name type="synonym">Rhizoctonia solani</name>
    <dbReference type="NCBI Taxonomy" id="983506"/>
    <lineage>
        <taxon>Eukaryota</taxon>
        <taxon>Fungi</taxon>
        <taxon>Dikarya</taxon>
        <taxon>Basidiomycota</taxon>
        <taxon>Agaricomycotina</taxon>
        <taxon>Agaricomycetes</taxon>
        <taxon>Cantharellales</taxon>
        <taxon>Ceratobasidiaceae</taxon>
        <taxon>Rhizoctonia</taxon>
        <taxon>Rhizoctonia solani AG-1</taxon>
    </lineage>
</organism>
<evidence type="ECO:0000313" key="10">
    <source>
        <dbReference type="Proteomes" id="UP000011668"/>
    </source>
</evidence>
<feature type="domain" description="External alternative NADH-ubiquinone oxidoreductase-like C-terminal" evidence="8">
    <location>
        <begin position="451"/>
        <end position="496"/>
    </location>
</feature>
<dbReference type="GO" id="GO:0003954">
    <property type="term" value="F:NADH dehydrogenase activity"/>
    <property type="evidence" value="ECO:0007669"/>
    <property type="project" value="InterPro"/>
</dbReference>
<dbReference type="InterPro" id="IPR036188">
    <property type="entry name" value="FAD/NAD-bd_sf"/>
</dbReference>
<dbReference type="Proteomes" id="UP000011668">
    <property type="component" value="Unassembled WGS sequence"/>
</dbReference>
<dbReference type="InterPro" id="IPR054585">
    <property type="entry name" value="NDH2-like_C"/>
</dbReference>
<dbReference type="OMA" id="DHCIFLD"/>
<feature type="region of interest" description="Disordered" evidence="6">
    <location>
        <begin position="1"/>
        <end position="29"/>
    </location>
</feature>
<evidence type="ECO:0000259" key="7">
    <source>
        <dbReference type="Pfam" id="PF07992"/>
    </source>
</evidence>
<comment type="caution">
    <text evidence="9">The sequence shown here is derived from an EMBL/GenBank/DDBJ whole genome shotgun (WGS) entry which is preliminary data.</text>
</comment>
<dbReference type="PRINTS" id="PR00368">
    <property type="entry name" value="FADPNR"/>
</dbReference>
<evidence type="ECO:0000256" key="2">
    <source>
        <dbReference type="ARBA" id="ARBA00022630"/>
    </source>
</evidence>
<sequence>MRRISRGNDCPSREDANTSRRSGRLNEGPLRAESASSWLQYLNQREPEPPIFHPNMSLARRVALSSVRTQTQPWRRLYSSTELDARKGDRQRLVVIGSGWAGFGVLRGVDKKKYQTVVISPRSYFAFTPLLASTAVGTLEFRTAIEPVRRKGVERWAETVDFKDKSILVQSNLATELDKDQGGEKFTVKYDKLVIAPGAYSQTFGTPGVTQHAYFLKDVADARRIRQRVLSNFEKAALPTTSPAERDKLLHFAIVGGGATGVEFAAELHDLLHDDLPDLYPTQGTRSLVEEHARITIYDVAPRILGMFDTALGEFAERHLKREGVSIRPNHVVERVESGMLHFKGGEAVPFGMLVWATGLATNPFVKSLKGIEKEPAHQARILTDAKLRVLKEGGEAIEDVFALGDCAAVKDGPVLPTTAQVASQKANYLVKHFNSGDPDRTTDFVFKNFGALAYLGGWRAIMQGESQNIKGWAAWVIWRGAYLTKSVSWRNKILIPTLW</sequence>
<dbReference type="OrthoDB" id="9992747at2759"/>
<reference evidence="9 10" key="1">
    <citation type="journal article" date="2013" name="Nat. Commun.">
        <title>The evolution and pathogenic mechanisms of the rice sheath blight pathogen.</title>
        <authorList>
            <person name="Zheng A."/>
            <person name="Lin R."/>
            <person name="Xu L."/>
            <person name="Qin P."/>
            <person name="Tang C."/>
            <person name="Ai P."/>
            <person name="Zhang D."/>
            <person name="Liu Y."/>
            <person name="Sun Z."/>
            <person name="Feng H."/>
            <person name="Wang Y."/>
            <person name="Chen Y."/>
            <person name="Liang X."/>
            <person name="Fu R."/>
            <person name="Li Q."/>
            <person name="Zhang J."/>
            <person name="Yu X."/>
            <person name="Xie Z."/>
            <person name="Ding L."/>
            <person name="Guan P."/>
            <person name="Tang J."/>
            <person name="Liang Y."/>
            <person name="Wang S."/>
            <person name="Deng Q."/>
            <person name="Li S."/>
            <person name="Zhu J."/>
            <person name="Wang L."/>
            <person name="Liu H."/>
            <person name="Li P."/>
        </authorList>
    </citation>
    <scope>NUCLEOTIDE SEQUENCE [LARGE SCALE GENOMIC DNA]</scope>
    <source>
        <strain evidence="10">AG-1 IA</strain>
    </source>
</reference>
<evidence type="ECO:0000256" key="5">
    <source>
        <dbReference type="ARBA" id="ARBA00023027"/>
    </source>
</evidence>
<keyword evidence="4" id="KW-0560">Oxidoreductase</keyword>
<name>L8X400_THACA</name>
<protein>
    <submittedName>
        <fullName evidence="9">Ndb1 (Nad(P)h dehydrogenase b1)</fullName>
    </submittedName>
</protein>
<dbReference type="PANTHER" id="PTHR43706:SF17">
    <property type="entry name" value="NADH DEHYDROGENASE (EUROFUNG)"/>
    <property type="match status" value="1"/>
</dbReference>
<evidence type="ECO:0000256" key="4">
    <source>
        <dbReference type="ARBA" id="ARBA00023002"/>
    </source>
</evidence>
<proteinExistence type="inferred from homology"/>
<dbReference type="SUPFAM" id="SSF51905">
    <property type="entry name" value="FAD/NAD(P)-binding domain"/>
    <property type="match status" value="1"/>
</dbReference>
<evidence type="ECO:0000256" key="1">
    <source>
        <dbReference type="ARBA" id="ARBA00005272"/>
    </source>
</evidence>
<dbReference type="InterPro" id="IPR045024">
    <property type="entry name" value="NDH-2"/>
</dbReference>